<dbReference type="SMART" id="SM00579">
    <property type="entry name" value="FBD"/>
    <property type="match status" value="1"/>
</dbReference>
<dbReference type="SUPFAM" id="SSF81383">
    <property type="entry name" value="F-box domain"/>
    <property type="match status" value="1"/>
</dbReference>
<reference evidence="3" key="2">
    <citation type="submission" date="2025-08" db="UniProtKB">
        <authorList>
            <consortium name="RefSeq"/>
        </authorList>
    </citation>
    <scope>IDENTIFICATION</scope>
    <source>
        <tissue evidence="3">Leaf</tissue>
    </source>
</reference>
<dbReference type="Gene3D" id="1.20.1280.50">
    <property type="match status" value="1"/>
</dbReference>
<accession>A0ABM0ZCB5</accession>
<evidence type="ECO:0000259" key="1">
    <source>
        <dbReference type="PROSITE" id="PS50181"/>
    </source>
</evidence>
<name>A0ABM0ZCB5_CAMSA</name>
<dbReference type="PANTHER" id="PTHR31293">
    <property type="entry name" value="RNI-LIKE SUPERFAMILY PROTEIN"/>
    <property type="match status" value="1"/>
</dbReference>
<evidence type="ECO:0000313" key="3">
    <source>
        <dbReference type="RefSeq" id="XP_010513717.2"/>
    </source>
</evidence>
<sequence>MTSGKMDTGFKDLVSSLPDALLCHVLSFLSTRDAALTSVLSKRWRYLLAFVPNLDFDNSIHDNLEMGSRKRLQRRQSFKVFVDRIMALQGNAPLNKFSLICETDSDPSSVDGWIINALERGVVDLDLYISPDYGYPLPSKVLISKTLVRLKVEGTIYFTPDVGEVFLPKLKTLYLDDVTFEDSGAVFAKLISGCHLLEELVMIGVIWDSWDSCSVSSPTLKRLKLCCDYIEENPKSVSFDTPSLVYFEFTNTVAIKYPKVNFDSLVEASVDLRTTLYQNEPAGDSSDATGFFVGIRNVEILSLSAATFEVLTICCKVIPVFKNLIHLTIETDRKVGWEILPSLLVNCPNLETLVFEGLHYKDTNQSEDARYCFKDGNKCWENHEGNCVGTPWEGTPTCFSSSPVKMLKVLKFGEMFSYEDDIERQLEVIKYFLETMPNLEEVILHYNTPYDEDVSMVSGVLQLLGNLASPKCKIQVISDNISFSSTLHSSSSTSGLFFLRNTFPV</sequence>
<dbReference type="InterPro" id="IPR001810">
    <property type="entry name" value="F-box_dom"/>
</dbReference>
<dbReference type="Pfam" id="PF00646">
    <property type="entry name" value="F-box"/>
    <property type="match status" value="1"/>
</dbReference>
<dbReference type="InterPro" id="IPR032675">
    <property type="entry name" value="LRR_dom_sf"/>
</dbReference>
<protein>
    <submittedName>
        <fullName evidence="3">F-box/LRR-repeat protein At3g59190-like</fullName>
    </submittedName>
</protein>
<proteinExistence type="predicted"/>
<dbReference type="InterPro" id="IPR006566">
    <property type="entry name" value="FBD"/>
</dbReference>
<dbReference type="InterPro" id="IPR055411">
    <property type="entry name" value="LRR_FXL15/At3g58940/PEG3-like"/>
</dbReference>
<dbReference type="InterPro" id="IPR053781">
    <property type="entry name" value="F-box_AtFBL13-like"/>
</dbReference>
<dbReference type="SUPFAM" id="SSF52047">
    <property type="entry name" value="RNI-like"/>
    <property type="match status" value="1"/>
</dbReference>
<dbReference type="InterPro" id="IPR036047">
    <property type="entry name" value="F-box-like_dom_sf"/>
</dbReference>
<organism evidence="2 3">
    <name type="scientific">Camelina sativa</name>
    <name type="common">False flax</name>
    <name type="synonym">Myagrum sativum</name>
    <dbReference type="NCBI Taxonomy" id="90675"/>
    <lineage>
        <taxon>Eukaryota</taxon>
        <taxon>Viridiplantae</taxon>
        <taxon>Streptophyta</taxon>
        <taxon>Embryophyta</taxon>
        <taxon>Tracheophyta</taxon>
        <taxon>Spermatophyta</taxon>
        <taxon>Magnoliopsida</taxon>
        <taxon>eudicotyledons</taxon>
        <taxon>Gunneridae</taxon>
        <taxon>Pentapetalae</taxon>
        <taxon>rosids</taxon>
        <taxon>malvids</taxon>
        <taxon>Brassicales</taxon>
        <taxon>Brassicaceae</taxon>
        <taxon>Camelineae</taxon>
        <taxon>Camelina</taxon>
    </lineage>
</organism>
<dbReference type="Pfam" id="PF24758">
    <property type="entry name" value="LRR_At5g56370"/>
    <property type="match status" value="1"/>
</dbReference>
<reference evidence="2" key="1">
    <citation type="journal article" date="2014" name="Nat. Commun.">
        <title>The emerging biofuel crop Camelina sativa retains a highly undifferentiated hexaploid genome structure.</title>
        <authorList>
            <person name="Kagale S."/>
            <person name="Koh C."/>
            <person name="Nixon J."/>
            <person name="Bollina V."/>
            <person name="Clarke W.E."/>
            <person name="Tuteja R."/>
            <person name="Spillane C."/>
            <person name="Robinson S.J."/>
            <person name="Links M.G."/>
            <person name="Clarke C."/>
            <person name="Higgins E.E."/>
            <person name="Huebert T."/>
            <person name="Sharpe A.G."/>
            <person name="Parkin I.A."/>
        </authorList>
    </citation>
    <scope>NUCLEOTIDE SEQUENCE [LARGE SCALE GENOMIC DNA]</scope>
    <source>
        <strain evidence="2">cv. DH55</strain>
    </source>
</reference>
<dbReference type="GeneID" id="104789769"/>
<dbReference type="CDD" id="cd22160">
    <property type="entry name" value="F-box_AtFBL13-like"/>
    <property type="match status" value="1"/>
</dbReference>
<feature type="domain" description="F-box" evidence="1">
    <location>
        <begin position="11"/>
        <end position="59"/>
    </location>
</feature>
<dbReference type="InterPro" id="IPR055294">
    <property type="entry name" value="FBL60-like"/>
</dbReference>
<gene>
    <name evidence="3" type="primary">LOC104789769</name>
</gene>
<dbReference type="Gene3D" id="3.80.10.10">
    <property type="entry name" value="Ribonuclease Inhibitor"/>
    <property type="match status" value="1"/>
</dbReference>
<dbReference type="PANTHER" id="PTHR31293:SF12">
    <property type="entry name" value="RNI-LIKE SUPERFAMILY PROTEIN"/>
    <property type="match status" value="1"/>
</dbReference>
<keyword evidence="2" id="KW-1185">Reference proteome</keyword>
<dbReference type="RefSeq" id="XP_010513717.2">
    <property type="nucleotide sequence ID" value="XM_010515415.2"/>
</dbReference>
<evidence type="ECO:0000313" key="2">
    <source>
        <dbReference type="Proteomes" id="UP000694864"/>
    </source>
</evidence>
<dbReference type="PROSITE" id="PS50181">
    <property type="entry name" value="FBOX"/>
    <property type="match status" value="1"/>
</dbReference>
<dbReference type="Proteomes" id="UP000694864">
    <property type="component" value="Chromosome 5"/>
</dbReference>